<dbReference type="Pfam" id="PF11225">
    <property type="entry name" value="DUF3024"/>
    <property type="match status" value="1"/>
</dbReference>
<evidence type="ECO:0000313" key="1">
    <source>
        <dbReference type="EMBL" id="ARN77391.1"/>
    </source>
</evidence>
<dbReference type="RefSeq" id="WP_085766195.1">
    <property type="nucleotide sequence ID" value="NZ_CP019344.1"/>
</dbReference>
<accession>A0A1W6MIG1</accession>
<evidence type="ECO:0000313" key="2">
    <source>
        <dbReference type="Proteomes" id="UP000193431"/>
    </source>
</evidence>
<sequence length="114" mass="13842">MKNTTIDINESTIKEYVESLRPENPEIREQVDIGYSYDGKVVILFEIRPDWQDAKKKQQFDFAKIRYYKSRKEWNLYWMRASGNWEIYEPFPNSTYLDKIIEIIKEDKHACFFG</sequence>
<dbReference type="Proteomes" id="UP000193431">
    <property type="component" value="Chromosome"/>
</dbReference>
<keyword evidence="2" id="KW-1185">Reference proteome</keyword>
<dbReference type="OrthoDB" id="1362002at2"/>
<protein>
    <recommendedName>
        <fullName evidence="3">DUF3024 domain-containing protein</fullName>
    </recommendedName>
</protein>
<name>A0A1W6MIG1_9FLAO</name>
<dbReference type="STRING" id="331648.BST97_05005"/>
<proteinExistence type="predicted"/>
<dbReference type="AlphaFoldDB" id="A0A1W6MIG1"/>
<reference evidence="1 2" key="1">
    <citation type="submission" date="2016-11" db="EMBL/GenBank/DDBJ databases">
        <title>Trade-off between light-utilization and light-protection in marine flavobacteria.</title>
        <authorList>
            <person name="Kumagai Y."/>
        </authorList>
    </citation>
    <scope>NUCLEOTIDE SEQUENCE [LARGE SCALE GENOMIC DNA]</scope>
    <source>
        <strain evidence="1 2">JCM 13191</strain>
    </source>
</reference>
<organism evidence="1 2">
    <name type="scientific">Nonlabens spongiae</name>
    <dbReference type="NCBI Taxonomy" id="331648"/>
    <lineage>
        <taxon>Bacteria</taxon>
        <taxon>Pseudomonadati</taxon>
        <taxon>Bacteroidota</taxon>
        <taxon>Flavobacteriia</taxon>
        <taxon>Flavobacteriales</taxon>
        <taxon>Flavobacteriaceae</taxon>
        <taxon>Nonlabens</taxon>
    </lineage>
</organism>
<dbReference type="EMBL" id="CP019344">
    <property type="protein sequence ID" value="ARN77391.1"/>
    <property type="molecule type" value="Genomic_DNA"/>
</dbReference>
<dbReference type="InterPro" id="IPR021388">
    <property type="entry name" value="DUF3024"/>
</dbReference>
<evidence type="ECO:0008006" key="3">
    <source>
        <dbReference type="Google" id="ProtNLM"/>
    </source>
</evidence>
<gene>
    <name evidence="1" type="ORF">BST97_05005</name>
</gene>